<name>A0A4R5DRS5_9BACT</name>
<keyword evidence="1" id="KW-1133">Transmembrane helix</keyword>
<dbReference type="Proteomes" id="UP000294850">
    <property type="component" value="Unassembled WGS sequence"/>
</dbReference>
<organism evidence="2 3">
    <name type="scientific">Dyadobacter psychrotolerans</name>
    <dbReference type="NCBI Taxonomy" id="2541721"/>
    <lineage>
        <taxon>Bacteria</taxon>
        <taxon>Pseudomonadati</taxon>
        <taxon>Bacteroidota</taxon>
        <taxon>Cytophagia</taxon>
        <taxon>Cytophagales</taxon>
        <taxon>Spirosomataceae</taxon>
        <taxon>Dyadobacter</taxon>
    </lineage>
</organism>
<proteinExistence type="predicted"/>
<keyword evidence="1" id="KW-0472">Membrane</keyword>
<feature type="transmembrane region" description="Helical" evidence="1">
    <location>
        <begin position="12"/>
        <end position="33"/>
    </location>
</feature>
<dbReference type="EMBL" id="SMFL01000003">
    <property type="protein sequence ID" value="TDE16397.1"/>
    <property type="molecule type" value="Genomic_DNA"/>
</dbReference>
<gene>
    <name evidence="2" type="ORF">E0F88_09150</name>
</gene>
<protein>
    <recommendedName>
        <fullName evidence="4">DUF4332 domain-containing protein</fullName>
    </recommendedName>
</protein>
<keyword evidence="1" id="KW-0812">Transmembrane</keyword>
<accession>A0A4R5DRS5</accession>
<reference evidence="2 3" key="1">
    <citation type="submission" date="2019-03" db="EMBL/GenBank/DDBJ databases">
        <title>Dyadobacter AR-3-6 sp. nov., isolated from arctic soil.</title>
        <authorList>
            <person name="Chaudhary D.K."/>
        </authorList>
    </citation>
    <scope>NUCLEOTIDE SEQUENCE [LARGE SCALE GENOMIC DNA]</scope>
    <source>
        <strain evidence="2 3">AR-3-6</strain>
    </source>
</reference>
<evidence type="ECO:0000256" key="1">
    <source>
        <dbReference type="SAM" id="Phobius"/>
    </source>
</evidence>
<dbReference type="RefSeq" id="WP_131957931.1">
    <property type="nucleotide sequence ID" value="NZ_SMFL01000003.1"/>
</dbReference>
<comment type="caution">
    <text evidence="2">The sequence shown here is derived from an EMBL/GenBank/DDBJ whole genome shotgun (WGS) entry which is preliminary data.</text>
</comment>
<keyword evidence="3" id="KW-1185">Reference proteome</keyword>
<dbReference type="Gene3D" id="1.10.150.20">
    <property type="entry name" value="5' to 3' exonuclease, C-terminal subdomain"/>
    <property type="match status" value="1"/>
</dbReference>
<evidence type="ECO:0000313" key="3">
    <source>
        <dbReference type="Proteomes" id="UP000294850"/>
    </source>
</evidence>
<dbReference type="AlphaFoldDB" id="A0A4R5DRS5"/>
<sequence>MLLLQLSPYSKPVAITEIVIILAGAALLGYILARLIMNSRIRNLKEEVDQRKIELVECRALPEPVLAAKPVANKGALRTVYPVEEPNAGIRQDLKVIEGIGPKIEEILNKNGINNYSRLANMPPVRIAAILKGAGPRFQLHDPTTWPRQASLANEGKWKELEELKLILISGRQVD</sequence>
<dbReference type="OrthoDB" id="1493222at2"/>
<evidence type="ECO:0008006" key="4">
    <source>
        <dbReference type="Google" id="ProtNLM"/>
    </source>
</evidence>
<evidence type="ECO:0000313" key="2">
    <source>
        <dbReference type="EMBL" id="TDE16397.1"/>
    </source>
</evidence>